<proteinExistence type="predicted"/>
<accession>A0A140L9Q3</accession>
<evidence type="ECO:0000313" key="3">
    <source>
        <dbReference type="Proteomes" id="UP000070427"/>
    </source>
</evidence>
<dbReference type="InterPro" id="IPR027417">
    <property type="entry name" value="P-loop_NTPase"/>
</dbReference>
<gene>
    <name evidence="2" type="primary">virB4</name>
    <name evidence="2" type="ORF">AN618_13070</name>
</gene>
<evidence type="ECO:0000259" key="1">
    <source>
        <dbReference type="Pfam" id="PF19044"/>
    </source>
</evidence>
<protein>
    <submittedName>
        <fullName evidence="2">Type IV secretion system protein virB4</fullName>
    </submittedName>
</protein>
<dbReference type="Gene3D" id="3.40.50.300">
    <property type="entry name" value="P-loop containing nucleotide triphosphate hydrolases"/>
    <property type="match status" value="1"/>
</dbReference>
<dbReference type="EMBL" id="LOED01000013">
    <property type="protein sequence ID" value="KXG77278.1"/>
    <property type="molecule type" value="Genomic_DNA"/>
</dbReference>
<dbReference type="RefSeq" id="WP_066353298.1">
    <property type="nucleotide sequence ID" value="NZ_LOED01000013.1"/>
</dbReference>
<dbReference type="OrthoDB" id="9804380at2"/>
<dbReference type="PANTHER" id="PTHR30121">
    <property type="entry name" value="UNCHARACTERIZED PROTEIN YJGR-RELATED"/>
    <property type="match status" value="1"/>
</dbReference>
<dbReference type="InterPro" id="IPR051162">
    <property type="entry name" value="T4SS_component"/>
</dbReference>
<name>A0A140L9Q3_9FIRM</name>
<dbReference type="SUPFAM" id="SSF52540">
    <property type="entry name" value="P-loop containing nucleoside triphosphate hydrolases"/>
    <property type="match status" value="1"/>
</dbReference>
<dbReference type="Proteomes" id="UP000070427">
    <property type="component" value="Unassembled WGS sequence"/>
</dbReference>
<dbReference type="Pfam" id="PF19044">
    <property type="entry name" value="P-loop_TraG"/>
    <property type="match status" value="1"/>
</dbReference>
<reference evidence="2 3" key="1">
    <citation type="submission" date="2015-12" db="EMBL/GenBank/DDBJ databases">
        <title>Draft genome sequnece of Fervidicola ferrireducens strain Y170.</title>
        <authorList>
            <person name="Patel B.K."/>
        </authorList>
    </citation>
    <scope>NUCLEOTIDE SEQUENCE [LARGE SCALE GENOMIC DNA]</scope>
    <source>
        <strain evidence="2 3">Y170</strain>
    </source>
</reference>
<keyword evidence="3" id="KW-1185">Reference proteome</keyword>
<dbReference type="InParanoid" id="A0A140L9Q3"/>
<dbReference type="AlphaFoldDB" id="A0A140L9Q3"/>
<dbReference type="CDD" id="cd01127">
    <property type="entry name" value="TrwB_TraG_TraD_VirD4"/>
    <property type="match status" value="2"/>
</dbReference>
<dbReference type="InterPro" id="IPR043964">
    <property type="entry name" value="P-loop_TraG"/>
</dbReference>
<dbReference type="PANTHER" id="PTHR30121:SF6">
    <property type="entry name" value="SLR6007 PROTEIN"/>
    <property type="match status" value="1"/>
</dbReference>
<evidence type="ECO:0000313" key="2">
    <source>
        <dbReference type="EMBL" id="KXG77278.1"/>
    </source>
</evidence>
<dbReference type="Gene3D" id="1.10.8.730">
    <property type="match status" value="1"/>
</dbReference>
<sequence length="623" mass="70361">MAIFGRVLKKQQNTQKDDGFKHTLSGGISDIRDLVCPDGIKVTESYVQLGSDRYVRAFFVSQVPSTVFVGWLDELYSIGDVDVSIYVYPGDDREVIQELTQKINNLMAAQILDEKRGDYTNASLIKLTLEDAWQLREEIQTNRNKMYYVSIFFMIAADTLEELERKTKITIERLGGRAVHVRQAFLRQDDAVLTISPIAQNKLMHIYRNFDLNAATALMPFDCADMAHKNGIFLGVNYYTGTPVFYNPFAGKPILSNPHMLLIATTGAGKTTAVKLMTARAALLGTRVVFIDAEGEFGNMVEVLGGINIKLSPDKPGYINPFEIETDEEKGKEFVNLKEKVADLKGLIATMVEGQHETLTPEERVIIEDCLFEEYAARGINSNPGSLYEMKNILKDGIYTTGYVKKRMPTLSSFYERLKTKGPKVEKLLLLLKPYLRDGSMGLFDGESEVDLRDARLINFDVSGLEERFLRPFAMHVVLSWVWEEFVKKDRENRKIVVVDEAWLFMKYKDTADFLENMARRARKRNCSLCVSTQNFKEFTSSPQGIAVISNMGTNILMQQNSEEIDDVAEAFKLSAGQKAFLEKAGVGEALIRAGKHVAAVIFTPTLYEKKFILGWKDAEIED</sequence>
<organism evidence="2 3">
    <name type="scientific">Fervidicola ferrireducens</name>
    <dbReference type="NCBI Taxonomy" id="520764"/>
    <lineage>
        <taxon>Bacteria</taxon>
        <taxon>Bacillati</taxon>
        <taxon>Bacillota</taxon>
        <taxon>Clostridia</taxon>
        <taxon>Thermosediminibacterales</taxon>
        <taxon>Thermosediminibacteraceae</taxon>
        <taxon>Fervidicola</taxon>
    </lineage>
</organism>
<dbReference type="STRING" id="520764.AN618_13070"/>
<feature type="domain" description="TraG P-loop" evidence="1">
    <location>
        <begin position="251"/>
        <end position="581"/>
    </location>
</feature>
<comment type="caution">
    <text evidence="2">The sequence shown here is derived from an EMBL/GenBank/DDBJ whole genome shotgun (WGS) entry which is preliminary data.</text>
</comment>